<dbReference type="EMBL" id="CP006691">
    <property type="protein sequence ID" value="AGT74723.1"/>
    <property type="molecule type" value="Genomic_DNA"/>
</dbReference>
<dbReference type="AlphaFoldDB" id="T1UE26"/>
<organism evidence="1 2">
    <name type="scientific">Helicobacter pylori SouthAfrica20</name>
    <dbReference type="NCBI Taxonomy" id="1352356"/>
    <lineage>
        <taxon>Bacteria</taxon>
        <taxon>Pseudomonadati</taxon>
        <taxon>Campylobacterota</taxon>
        <taxon>Epsilonproteobacteria</taxon>
        <taxon>Campylobacterales</taxon>
        <taxon>Helicobacteraceae</taxon>
        <taxon>Helicobacter</taxon>
    </lineage>
</organism>
<proteinExistence type="predicted"/>
<dbReference type="HOGENOM" id="CLU_3080615_0_0_7"/>
<protein>
    <submittedName>
        <fullName evidence="1">Uncharacterized protein</fullName>
    </submittedName>
</protein>
<gene>
    <name evidence="1" type="ORF">HPSA20_1515</name>
</gene>
<evidence type="ECO:0000313" key="2">
    <source>
        <dbReference type="Proteomes" id="UP000015920"/>
    </source>
</evidence>
<accession>T1UE26</accession>
<dbReference type="KEGG" id="hpys:HPSA20_1515"/>
<dbReference type="PATRIC" id="fig|1352356.3.peg.1477"/>
<evidence type="ECO:0000313" key="1">
    <source>
        <dbReference type="EMBL" id="AGT74723.1"/>
    </source>
</evidence>
<reference evidence="1 2" key="1">
    <citation type="journal article" date="2013" name="Genome Announc.">
        <title>Genome Sequences of Three hpAfrica2 Strains of Helicobacter pylori.</title>
        <authorList>
            <person name="Duncan S.S."/>
            <person name="Bertoli M.T."/>
            <person name="Kersulyte D."/>
            <person name="Valk P.L."/>
            <person name="Tamma S."/>
            <person name="Segal I."/>
            <person name="McClain M.S."/>
            <person name="Cover T.L."/>
            <person name="Berg D.E."/>
        </authorList>
    </citation>
    <scope>NUCLEOTIDE SEQUENCE [LARGE SCALE GENOMIC DNA]</scope>
    <source>
        <strain evidence="1">SouthAfrica20</strain>
    </source>
</reference>
<sequence>MFSLFGRNKSQKSLESYLRCRIQQNNNAIKPRRKAELNPAYSPVLPCPSLLA</sequence>
<name>T1UE26_HELPX</name>
<dbReference type="Proteomes" id="UP000015920">
    <property type="component" value="Chromosome"/>
</dbReference>